<dbReference type="Proteomes" id="UP000729357">
    <property type="component" value="Unassembled WGS sequence"/>
</dbReference>
<evidence type="ECO:0000313" key="2">
    <source>
        <dbReference type="Proteomes" id="UP000729357"/>
    </source>
</evidence>
<dbReference type="AlphaFoldDB" id="A0A9P8K1S5"/>
<protein>
    <submittedName>
        <fullName evidence="1">Uncharacterized protein</fullName>
    </submittedName>
</protein>
<accession>A0A9P8K1S5</accession>
<comment type="caution">
    <text evidence="1">The sequence shown here is derived from an EMBL/GenBank/DDBJ whole genome shotgun (WGS) entry which is preliminary data.</text>
</comment>
<feature type="non-terminal residue" evidence="1">
    <location>
        <position position="470"/>
    </location>
</feature>
<name>A0A9P8K1S5_AURME</name>
<keyword evidence="2" id="KW-1185">Reference proteome</keyword>
<dbReference type="EMBL" id="JAHFXS010000001">
    <property type="protein sequence ID" value="KAG9991687.1"/>
    <property type="molecule type" value="Genomic_DNA"/>
</dbReference>
<evidence type="ECO:0000313" key="1">
    <source>
        <dbReference type="EMBL" id="KAG9991687.1"/>
    </source>
</evidence>
<reference evidence="1" key="1">
    <citation type="journal article" date="2021" name="J Fungi (Basel)">
        <title>Virulence traits and population genomics of the black yeast Aureobasidium melanogenum.</title>
        <authorList>
            <person name="Cernosa A."/>
            <person name="Sun X."/>
            <person name="Gostincar C."/>
            <person name="Fang C."/>
            <person name="Gunde-Cimerman N."/>
            <person name="Song Z."/>
        </authorList>
    </citation>
    <scope>NUCLEOTIDE SEQUENCE</scope>
    <source>
        <strain evidence="1">EXF-9298</strain>
    </source>
</reference>
<organism evidence="1 2">
    <name type="scientific">Aureobasidium melanogenum</name>
    <name type="common">Aureobasidium pullulans var. melanogenum</name>
    <dbReference type="NCBI Taxonomy" id="46634"/>
    <lineage>
        <taxon>Eukaryota</taxon>
        <taxon>Fungi</taxon>
        <taxon>Dikarya</taxon>
        <taxon>Ascomycota</taxon>
        <taxon>Pezizomycotina</taxon>
        <taxon>Dothideomycetes</taxon>
        <taxon>Dothideomycetidae</taxon>
        <taxon>Dothideales</taxon>
        <taxon>Saccotheciaceae</taxon>
        <taxon>Aureobasidium</taxon>
    </lineage>
</organism>
<proteinExistence type="predicted"/>
<sequence length="470" mass="53094">MSMLESDCTVDRVYDQRTTCHRLLHPFQPFCIPLSHPSILLLQKPRVRLDVLAVIDPMQQAAVILMTGPSTVEGSLEAEAVGSSALKPRWVRGITKAVCPFHPGRLVFESIQNDDKVFDWITVGIGCVMSCKTLMESVIDQICVLELRQISPLGMTHICQEFLKSFRVGVREIRGKVDMHVRKCNWHSLPKDGTAGVMCSLFISAFATKAFHNTSLDIRVDCPTSLISHRSEDVVVDHVADLRRKRQERKPCFMILLRPTTCCLCAVLVILACDGDQAAERTLMARLRGEELRWAETCIVNLSESYSGTWKLLAEALLTAKFHSLPKNSTSVTFSQDFQAHLFKHISSRLIIHEHSPLNFEESPLLLWSCFTRGFSIDFNRNFSSHRQIEQRQTIIETLHDISTGASTKIAIEHAADTSEHTVPESDLETVTDNATDTTQCRLRQRARQESEMRVQKKRCPRIDAAVSLR</sequence>
<gene>
    <name evidence="1" type="ORF">KCU98_g43</name>
</gene>
<reference evidence="1" key="2">
    <citation type="submission" date="2021-08" db="EMBL/GenBank/DDBJ databases">
        <authorList>
            <person name="Gostincar C."/>
            <person name="Sun X."/>
            <person name="Song Z."/>
            <person name="Gunde-Cimerman N."/>
        </authorList>
    </citation>
    <scope>NUCLEOTIDE SEQUENCE</scope>
    <source>
        <strain evidence="1">EXF-9298</strain>
    </source>
</reference>